<evidence type="ECO:0000313" key="2">
    <source>
        <dbReference type="EMBL" id="GAH11317.1"/>
    </source>
</evidence>
<organism evidence="2">
    <name type="scientific">marine sediment metagenome</name>
    <dbReference type="NCBI Taxonomy" id="412755"/>
    <lineage>
        <taxon>unclassified sequences</taxon>
        <taxon>metagenomes</taxon>
        <taxon>ecological metagenomes</taxon>
    </lineage>
</organism>
<dbReference type="AlphaFoldDB" id="X1CU20"/>
<dbReference type="EMBL" id="BART01029838">
    <property type="protein sequence ID" value="GAH11317.1"/>
    <property type="molecule type" value="Genomic_DNA"/>
</dbReference>
<evidence type="ECO:0000256" key="1">
    <source>
        <dbReference type="SAM" id="Coils"/>
    </source>
</evidence>
<keyword evidence="1" id="KW-0175">Coiled coil</keyword>
<gene>
    <name evidence="2" type="ORF">S01H4_52259</name>
</gene>
<reference evidence="2" key="1">
    <citation type="journal article" date="2014" name="Front. Microbiol.">
        <title>High frequency of phylogenetically diverse reductive dehalogenase-homologous genes in deep subseafloor sedimentary metagenomes.</title>
        <authorList>
            <person name="Kawai M."/>
            <person name="Futagami T."/>
            <person name="Toyoda A."/>
            <person name="Takaki Y."/>
            <person name="Nishi S."/>
            <person name="Hori S."/>
            <person name="Arai W."/>
            <person name="Tsubouchi T."/>
            <person name="Morono Y."/>
            <person name="Uchiyama I."/>
            <person name="Ito T."/>
            <person name="Fujiyama A."/>
            <person name="Inagaki F."/>
            <person name="Takami H."/>
        </authorList>
    </citation>
    <scope>NUCLEOTIDE SEQUENCE</scope>
    <source>
        <strain evidence="2">Expedition CK06-06</strain>
    </source>
</reference>
<accession>X1CU20</accession>
<proteinExistence type="predicted"/>
<comment type="caution">
    <text evidence="2">The sequence shown here is derived from an EMBL/GenBank/DDBJ whole genome shotgun (WGS) entry which is preliminary data.</text>
</comment>
<feature type="coiled-coil region" evidence="1">
    <location>
        <begin position="44"/>
        <end position="78"/>
    </location>
</feature>
<sequence length="92" mass="10816">MKVLKRILYVILILTVLSNAFVHSNEIVETYLNTIQTIFNSTVISMQENNIKSITNKLEKQVNKIKSLYNRILVLEERKPIVMNRNKVERQV</sequence>
<name>X1CU20_9ZZZZ</name>
<protein>
    <submittedName>
        <fullName evidence="2">Uncharacterized protein</fullName>
    </submittedName>
</protein>